<evidence type="ECO:0000313" key="1">
    <source>
        <dbReference type="EMBL" id="KAI4307389.1"/>
    </source>
</evidence>
<dbReference type="EMBL" id="CM039437">
    <property type="protein sequence ID" value="KAI4307389.1"/>
    <property type="molecule type" value="Genomic_DNA"/>
</dbReference>
<comment type="caution">
    <text evidence="1">The sequence shown here is derived from an EMBL/GenBank/DDBJ whole genome shotgun (WGS) entry which is preliminary data.</text>
</comment>
<gene>
    <name evidence="1" type="ORF">L6164_030587</name>
</gene>
<organism evidence="1 2">
    <name type="scientific">Bauhinia variegata</name>
    <name type="common">Purple orchid tree</name>
    <name type="synonym">Phanera variegata</name>
    <dbReference type="NCBI Taxonomy" id="167791"/>
    <lineage>
        <taxon>Eukaryota</taxon>
        <taxon>Viridiplantae</taxon>
        <taxon>Streptophyta</taxon>
        <taxon>Embryophyta</taxon>
        <taxon>Tracheophyta</taxon>
        <taxon>Spermatophyta</taxon>
        <taxon>Magnoliopsida</taxon>
        <taxon>eudicotyledons</taxon>
        <taxon>Gunneridae</taxon>
        <taxon>Pentapetalae</taxon>
        <taxon>rosids</taxon>
        <taxon>fabids</taxon>
        <taxon>Fabales</taxon>
        <taxon>Fabaceae</taxon>
        <taxon>Cercidoideae</taxon>
        <taxon>Cercideae</taxon>
        <taxon>Bauhiniinae</taxon>
        <taxon>Bauhinia</taxon>
    </lineage>
</organism>
<name>A0ACB9LCT0_BAUVA</name>
<reference evidence="1 2" key="1">
    <citation type="journal article" date="2022" name="DNA Res.">
        <title>Chromosomal-level genome assembly of the orchid tree Bauhinia variegata (Leguminosae; Cercidoideae) supports the allotetraploid origin hypothesis of Bauhinia.</title>
        <authorList>
            <person name="Zhong Y."/>
            <person name="Chen Y."/>
            <person name="Zheng D."/>
            <person name="Pang J."/>
            <person name="Liu Y."/>
            <person name="Luo S."/>
            <person name="Meng S."/>
            <person name="Qian L."/>
            <person name="Wei D."/>
            <person name="Dai S."/>
            <person name="Zhou R."/>
        </authorList>
    </citation>
    <scope>NUCLEOTIDE SEQUENCE [LARGE SCALE GENOMIC DNA]</scope>
    <source>
        <strain evidence="1">BV-YZ2020</strain>
    </source>
</reference>
<evidence type="ECO:0000313" key="2">
    <source>
        <dbReference type="Proteomes" id="UP000828941"/>
    </source>
</evidence>
<keyword evidence="2" id="KW-1185">Reference proteome</keyword>
<protein>
    <submittedName>
        <fullName evidence="1">Uncharacterized protein</fullName>
    </submittedName>
</protein>
<dbReference type="Proteomes" id="UP000828941">
    <property type="component" value="Chromosome 12"/>
</dbReference>
<accession>A0ACB9LCT0</accession>
<sequence>MENEATNRVLKSQLALRRCAKAAFLLSALKLPHGIDRDSTTNYRDEEMWRREIQDLKIELLKERMKNKKIKLCALVEFIVQIMLSLSL</sequence>
<proteinExistence type="predicted"/>